<dbReference type="EC" id="2.7.7.65" evidence="1"/>
<evidence type="ECO:0000313" key="6">
    <source>
        <dbReference type="EMBL" id="MDE8650765.1"/>
    </source>
</evidence>
<dbReference type="Pfam" id="PF00990">
    <property type="entry name" value="GGDEF"/>
    <property type="match status" value="1"/>
</dbReference>
<evidence type="ECO:0000256" key="4">
    <source>
        <dbReference type="SAM" id="SignalP"/>
    </source>
</evidence>
<keyword evidence="3" id="KW-0812">Transmembrane</keyword>
<proteinExistence type="predicted"/>
<dbReference type="InterPro" id="IPR000160">
    <property type="entry name" value="GGDEF_dom"/>
</dbReference>
<comment type="caution">
    <text evidence="6">The sequence shown here is derived from an EMBL/GenBank/DDBJ whole genome shotgun (WGS) entry which is preliminary data.</text>
</comment>
<evidence type="ECO:0000256" key="1">
    <source>
        <dbReference type="ARBA" id="ARBA00012528"/>
    </source>
</evidence>
<dbReference type="RefSeq" id="WP_275226846.1">
    <property type="nucleotide sequence ID" value="NZ_JARESE010000010.1"/>
</dbReference>
<gene>
    <name evidence="6" type="ORF">PYV00_03400</name>
</gene>
<keyword evidence="3" id="KW-0472">Membrane</keyword>
<dbReference type="InterPro" id="IPR050469">
    <property type="entry name" value="Diguanylate_Cyclase"/>
</dbReference>
<feature type="transmembrane region" description="Helical" evidence="3">
    <location>
        <begin position="272"/>
        <end position="290"/>
    </location>
</feature>
<reference evidence="6 7" key="1">
    <citation type="submission" date="2023-03" db="EMBL/GenBank/DDBJ databases">
        <title>NovoSphingobium album sp. nov. isolated from polycyclic aromatic hydrocarbons- and heavy-metal polluted soil.</title>
        <authorList>
            <person name="Liu Z."/>
            <person name="Wang K."/>
        </authorList>
    </citation>
    <scope>NUCLEOTIDE SEQUENCE [LARGE SCALE GENOMIC DNA]</scope>
    <source>
        <strain evidence="6 7">H3SJ31-1</strain>
    </source>
</reference>
<accession>A0ABT5WL69</accession>
<name>A0ABT5WL69_9SPHN</name>
<dbReference type="Proteomes" id="UP001216253">
    <property type="component" value="Unassembled WGS sequence"/>
</dbReference>
<dbReference type="Gene3D" id="3.30.70.270">
    <property type="match status" value="1"/>
</dbReference>
<dbReference type="PANTHER" id="PTHR45138">
    <property type="entry name" value="REGULATORY COMPONENTS OF SENSORY TRANSDUCTION SYSTEM"/>
    <property type="match status" value="1"/>
</dbReference>
<feature type="transmembrane region" description="Helical" evidence="3">
    <location>
        <begin position="204"/>
        <end position="226"/>
    </location>
</feature>
<evidence type="ECO:0000256" key="3">
    <source>
        <dbReference type="SAM" id="Phobius"/>
    </source>
</evidence>
<dbReference type="InterPro" id="IPR029787">
    <property type="entry name" value="Nucleotide_cyclase"/>
</dbReference>
<feature type="transmembrane region" description="Helical" evidence="3">
    <location>
        <begin position="360"/>
        <end position="379"/>
    </location>
</feature>
<keyword evidence="7" id="KW-1185">Reference proteome</keyword>
<dbReference type="PROSITE" id="PS50887">
    <property type="entry name" value="GGDEF"/>
    <property type="match status" value="1"/>
</dbReference>
<feature type="signal peptide" evidence="4">
    <location>
        <begin position="1"/>
        <end position="23"/>
    </location>
</feature>
<dbReference type="NCBIfam" id="TIGR00254">
    <property type="entry name" value="GGDEF"/>
    <property type="match status" value="1"/>
</dbReference>
<dbReference type="SMART" id="SM00267">
    <property type="entry name" value="GGDEF"/>
    <property type="match status" value="1"/>
</dbReference>
<dbReference type="InterPro" id="IPR011623">
    <property type="entry name" value="7TMR_DISM_rcpt_extracell_dom1"/>
</dbReference>
<dbReference type="EMBL" id="JARESE010000010">
    <property type="protein sequence ID" value="MDE8650765.1"/>
    <property type="molecule type" value="Genomic_DNA"/>
</dbReference>
<keyword evidence="4" id="KW-0732">Signal</keyword>
<feature type="domain" description="GGDEF" evidence="5">
    <location>
        <begin position="428"/>
        <end position="560"/>
    </location>
</feature>
<evidence type="ECO:0000259" key="5">
    <source>
        <dbReference type="PROSITE" id="PS50887"/>
    </source>
</evidence>
<dbReference type="CDD" id="cd01949">
    <property type="entry name" value="GGDEF"/>
    <property type="match status" value="1"/>
</dbReference>
<comment type="catalytic activity">
    <reaction evidence="2">
        <text>2 GTP = 3',3'-c-di-GMP + 2 diphosphate</text>
        <dbReference type="Rhea" id="RHEA:24898"/>
        <dbReference type="ChEBI" id="CHEBI:33019"/>
        <dbReference type="ChEBI" id="CHEBI:37565"/>
        <dbReference type="ChEBI" id="CHEBI:58805"/>
        <dbReference type="EC" id="2.7.7.65"/>
    </reaction>
</comment>
<evidence type="ECO:0000313" key="7">
    <source>
        <dbReference type="Proteomes" id="UP001216253"/>
    </source>
</evidence>
<feature type="transmembrane region" description="Helical" evidence="3">
    <location>
        <begin position="238"/>
        <end position="260"/>
    </location>
</feature>
<dbReference type="InterPro" id="IPR043128">
    <property type="entry name" value="Rev_trsase/Diguanyl_cyclase"/>
</dbReference>
<protein>
    <recommendedName>
        <fullName evidence="1">diguanylate cyclase</fullName>
        <ecNumber evidence="1">2.7.7.65</ecNumber>
    </recommendedName>
</protein>
<feature type="transmembrane region" description="Helical" evidence="3">
    <location>
        <begin position="328"/>
        <end position="348"/>
    </location>
</feature>
<sequence length="572" mass="62043">MIPAGLRHLLFLLLGLCAMSGGAAWGETGRAPPDTGAARTCHAGVPAGTSYAAAAARPGLWNCAGTGWSIARPRVFVRFDLGATIREPQILTTRLTRFDRLRLIAIGVNGRVAARDFSPDAMAFASDDWLMRAPVPDPGSPIAQVVMQVDGARHAGILSSARIDPPPAPSDATTTELVIAWLCGLLCVPLIFNFAFFRVLRQRFVLWHASAVLFMLMHTIIASGIINRFTRLSMMELSVLSAFTWAFGVVSAGLFLADLIEPGKLGRASRTMLRSLAVWVPFWTTFYLFAGGPLRALVTPVYNASFIPVIAVLTWAMIEGARHGSRAVWFPIMAWTPLILTSGTRLVTSLGLFGAPMEMLIEQHIAIALEIIITSFGVADRFMIIRRQRDGAIAHTKVLAGLAERDPLTGLYNRRVIEDRFDDLFARGFHTMAVIDLDHFKVINDTYGHAVGDSVLQTVAVALMPDTDTIAVRIGGEEFLLLLRGHNAADRAERRRRAIPSRVAGELPGLDRIVTASMGMVIHQAGGGLHTGFAELYAHCDRLLYDAKDGGRNRTCSEAITGFAAPARAARG</sequence>
<dbReference type="SUPFAM" id="SSF55073">
    <property type="entry name" value="Nucleotide cyclase"/>
    <property type="match status" value="1"/>
</dbReference>
<keyword evidence="3" id="KW-1133">Transmembrane helix</keyword>
<feature type="chain" id="PRO_5046664935" description="diguanylate cyclase" evidence="4">
    <location>
        <begin position="24"/>
        <end position="572"/>
    </location>
</feature>
<feature type="transmembrane region" description="Helical" evidence="3">
    <location>
        <begin position="296"/>
        <end position="316"/>
    </location>
</feature>
<feature type="transmembrane region" description="Helical" evidence="3">
    <location>
        <begin position="178"/>
        <end position="197"/>
    </location>
</feature>
<organism evidence="6 7">
    <name type="scientific">Novosphingobium album</name>
    <name type="common">ex Liu et al. 2023</name>
    <dbReference type="NCBI Taxonomy" id="3031130"/>
    <lineage>
        <taxon>Bacteria</taxon>
        <taxon>Pseudomonadati</taxon>
        <taxon>Pseudomonadota</taxon>
        <taxon>Alphaproteobacteria</taxon>
        <taxon>Sphingomonadales</taxon>
        <taxon>Sphingomonadaceae</taxon>
        <taxon>Novosphingobium</taxon>
    </lineage>
</organism>
<evidence type="ECO:0000256" key="2">
    <source>
        <dbReference type="ARBA" id="ARBA00034247"/>
    </source>
</evidence>
<dbReference type="Pfam" id="PF07695">
    <property type="entry name" value="7TMR-DISM_7TM"/>
    <property type="match status" value="1"/>
</dbReference>
<dbReference type="PANTHER" id="PTHR45138:SF9">
    <property type="entry name" value="DIGUANYLATE CYCLASE DGCM-RELATED"/>
    <property type="match status" value="1"/>
</dbReference>